<proteinExistence type="predicted"/>
<dbReference type="Pfam" id="PF00583">
    <property type="entry name" value="Acetyltransf_1"/>
    <property type="match status" value="1"/>
</dbReference>
<name>A0ABY5S690_9BACL</name>
<dbReference type="EC" id="2.3.1.-" evidence="2"/>
<protein>
    <submittedName>
        <fullName evidence="2">GNAT family N-acetyltransferase</fullName>
        <ecNumber evidence="2">2.3.1.-</ecNumber>
    </submittedName>
</protein>
<dbReference type="SUPFAM" id="SSF55729">
    <property type="entry name" value="Acyl-CoA N-acyltransferases (Nat)"/>
    <property type="match status" value="1"/>
</dbReference>
<accession>A0ABY5S690</accession>
<dbReference type="InterPro" id="IPR016181">
    <property type="entry name" value="Acyl_CoA_acyltransferase"/>
</dbReference>
<dbReference type="InterPro" id="IPR000182">
    <property type="entry name" value="GNAT_dom"/>
</dbReference>
<reference evidence="2" key="1">
    <citation type="submission" date="2022-01" db="EMBL/GenBank/DDBJ databases">
        <title>Paenibacillus spongiae sp. nov., isolated from marine sponge.</title>
        <authorList>
            <person name="Li Z."/>
            <person name="Zhang M."/>
        </authorList>
    </citation>
    <scope>NUCLEOTIDE SEQUENCE</scope>
    <source>
        <strain evidence="2">PHS-Z3</strain>
    </source>
</reference>
<evidence type="ECO:0000259" key="1">
    <source>
        <dbReference type="PROSITE" id="PS51186"/>
    </source>
</evidence>
<dbReference type="GO" id="GO:0016746">
    <property type="term" value="F:acyltransferase activity"/>
    <property type="evidence" value="ECO:0007669"/>
    <property type="project" value="UniProtKB-KW"/>
</dbReference>
<keyword evidence="2" id="KW-0012">Acyltransferase</keyword>
<evidence type="ECO:0000313" key="3">
    <source>
        <dbReference type="Proteomes" id="UP001057877"/>
    </source>
</evidence>
<dbReference type="Proteomes" id="UP001057877">
    <property type="component" value="Chromosome"/>
</dbReference>
<dbReference type="CDD" id="cd04301">
    <property type="entry name" value="NAT_SF"/>
    <property type="match status" value="1"/>
</dbReference>
<feature type="domain" description="N-acetyltransferase" evidence="1">
    <location>
        <begin position="1"/>
        <end position="144"/>
    </location>
</feature>
<dbReference type="EMBL" id="CP091430">
    <property type="protein sequence ID" value="UVI29417.1"/>
    <property type="molecule type" value="Genomic_DNA"/>
</dbReference>
<organism evidence="2 3">
    <name type="scientific">Paenibacillus spongiae</name>
    <dbReference type="NCBI Taxonomy" id="2909671"/>
    <lineage>
        <taxon>Bacteria</taxon>
        <taxon>Bacillati</taxon>
        <taxon>Bacillota</taxon>
        <taxon>Bacilli</taxon>
        <taxon>Bacillales</taxon>
        <taxon>Paenibacillaceae</taxon>
        <taxon>Paenibacillus</taxon>
    </lineage>
</organism>
<evidence type="ECO:0000313" key="2">
    <source>
        <dbReference type="EMBL" id="UVI29417.1"/>
    </source>
</evidence>
<dbReference type="RefSeq" id="WP_258385506.1">
    <property type="nucleotide sequence ID" value="NZ_CP091430.1"/>
</dbReference>
<keyword evidence="2" id="KW-0808">Transferase</keyword>
<dbReference type="Gene3D" id="3.40.630.30">
    <property type="match status" value="1"/>
</dbReference>
<sequence>MEFIELDQEGLVILEERFQDPEVLEWLSGTLPLEQWFHYVQQSPDYHAWIVYEAGHPVGQIDVEIYTDGTAAISLLTNPQLRYKGYGKRMVETLLKRPEISSVQMIKIGIEPDNIASLNCFRKVGFIEQGLDDEGLVEFAYPLRSNGV</sequence>
<gene>
    <name evidence="2" type="ORF">L1F29_29025</name>
</gene>
<dbReference type="PROSITE" id="PS51186">
    <property type="entry name" value="GNAT"/>
    <property type="match status" value="1"/>
</dbReference>
<keyword evidence="3" id="KW-1185">Reference proteome</keyword>